<protein>
    <submittedName>
        <fullName evidence="1">Uncharacterized protein</fullName>
    </submittedName>
</protein>
<evidence type="ECO:0000313" key="2">
    <source>
        <dbReference type="Proteomes" id="UP000198382"/>
    </source>
</evidence>
<sequence length="66" mass="7552">MQNERIYGTSFAGKSSLTFYNNKKGAKSKFFYTKEEEKDLSIWEDCTIASGSCGFFINPNSTNKYK</sequence>
<name>A0ABX4BVE4_FLAFR</name>
<organism evidence="1 2">
    <name type="scientific">Flavobacterium frigidimaris</name>
    <dbReference type="NCBI Taxonomy" id="262320"/>
    <lineage>
        <taxon>Bacteria</taxon>
        <taxon>Pseudomonadati</taxon>
        <taxon>Bacteroidota</taxon>
        <taxon>Flavobacteriia</taxon>
        <taxon>Flavobacteriales</taxon>
        <taxon>Flavobacteriaceae</taxon>
        <taxon>Flavobacterium</taxon>
    </lineage>
</organism>
<proteinExistence type="predicted"/>
<keyword evidence="2" id="KW-1185">Reference proteome</keyword>
<reference evidence="1 2" key="1">
    <citation type="submission" date="2016-11" db="EMBL/GenBank/DDBJ databases">
        <title>Whole genomes of Flavobacteriaceae.</title>
        <authorList>
            <person name="Stine C."/>
            <person name="Li C."/>
            <person name="Tadesse D."/>
        </authorList>
    </citation>
    <scope>NUCLEOTIDE SEQUENCE [LARGE SCALE GENOMIC DNA]</scope>
    <source>
        <strain evidence="1 2">DSM 15937</strain>
    </source>
</reference>
<evidence type="ECO:0000313" key="1">
    <source>
        <dbReference type="EMBL" id="OXA82037.1"/>
    </source>
</evidence>
<comment type="caution">
    <text evidence="1">The sequence shown here is derived from an EMBL/GenBank/DDBJ whole genome shotgun (WGS) entry which is preliminary data.</text>
</comment>
<accession>A0ABX4BVE4</accession>
<dbReference type="Proteomes" id="UP000198382">
    <property type="component" value="Unassembled WGS sequence"/>
</dbReference>
<dbReference type="EMBL" id="MUGV01000004">
    <property type="protein sequence ID" value="OXA82037.1"/>
    <property type="molecule type" value="Genomic_DNA"/>
</dbReference>
<gene>
    <name evidence="1" type="ORF">B0A65_01365</name>
</gene>